<feature type="transmembrane region" description="Helical" evidence="2">
    <location>
        <begin position="386"/>
        <end position="404"/>
    </location>
</feature>
<dbReference type="Pfam" id="PF10101">
    <property type="entry name" value="DUF2339"/>
    <property type="match status" value="1"/>
</dbReference>
<feature type="transmembrane region" description="Helical" evidence="2">
    <location>
        <begin position="593"/>
        <end position="613"/>
    </location>
</feature>
<feature type="transmembrane region" description="Helical" evidence="2">
    <location>
        <begin position="411"/>
        <end position="429"/>
    </location>
</feature>
<organism evidence="3 4">
    <name type="scientific">Alsobacter ponti</name>
    <dbReference type="NCBI Taxonomy" id="2962936"/>
    <lineage>
        <taxon>Bacteria</taxon>
        <taxon>Pseudomonadati</taxon>
        <taxon>Pseudomonadota</taxon>
        <taxon>Alphaproteobacteria</taxon>
        <taxon>Hyphomicrobiales</taxon>
        <taxon>Alsobacteraceae</taxon>
        <taxon>Alsobacter</taxon>
    </lineage>
</organism>
<feature type="transmembrane region" description="Helical" evidence="2">
    <location>
        <begin position="543"/>
        <end position="563"/>
    </location>
</feature>
<feature type="transmembrane region" description="Helical" evidence="2">
    <location>
        <begin position="228"/>
        <end position="260"/>
    </location>
</feature>
<proteinExistence type="predicted"/>
<dbReference type="PIRSF" id="PIRSF035905">
    <property type="entry name" value="UCP035905_mp"/>
    <property type="match status" value="1"/>
</dbReference>
<name>A0ABT1LC38_9HYPH</name>
<reference evidence="3 4" key="1">
    <citation type="submission" date="2022-07" db="EMBL/GenBank/DDBJ databases">
        <authorList>
            <person name="Li W.-J."/>
            <person name="Deng Q.-Q."/>
        </authorList>
    </citation>
    <scope>NUCLEOTIDE SEQUENCE [LARGE SCALE GENOMIC DNA]</scope>
    <source>
        <strain evidence="3 4">SYSU M60028</strain>
    </source>
</reference>
<feature type="transmembrane region" description="Helical" evidence="2">
    <location>
        <begin position="510"/>
        <end position="531"/>
    </location>
</feature>
<dbReference type="InterPro" id="IPR014600">
    <property type="entry name" value="UCP035905_mem"/>
</dbReference>
<dbReference type="RefSeq" id="WP_254741806.1">
    <property type="nucleotide sequence ID" value="NZ_JANCLU010000009.1"/>
</dbReference>
<gene>
    <name evidence="3" type="ORF">NK718_11040</name>
</gene>
<feature type="transmembrane region" description="Helical" evidence="2">
    <location>
        <begin position="569"/>
        <end position="586"/>
    </location>
</feature>
<comment type="caution">
    <text evidence="3">The sequence shown here is derived from an EMBL/GenBank/DDBJ whole genome shotgun (WGS) entry which is preliminary data.</text>
</comment>
<evidence type="ECO:0000313" key="4">
    <source>
        <dbReference type="Proteomes" id="UP001205890"/>
    </source>
</evidence>
<keyword evidence="2" id="KW-0812">Transmembrane</keyword>
<feature type="transmembrane region" description="Helical" evidence="2">
    <location>
        <begin position="359"/>
        <end position="380"/>
    </location>
</feature>
<feature type="transmembrane region" description="Helical" evidence="2">
    <location>
        <begin position="879"/>
        <end position="899"/>
    </location>
</feature>
<feature type="transmembrane region" description="Helical" evidence="2">
    <location>
        <begin position="787"/>
        <end position="807"/>
    </location>
</feature>
<dbReference type="PANTHER" id="PTHR38434">
    <property type="entry name" value="BLL2549 PROTEIN"/>
    <property type="match status" value="1"/>
</dbReference>
<feature type="transmembrane region" description="Helical" evidence="2">
    <location>
        <begin position="449"/>
        <end position="472"/>
    </location>
</feature>
<feature type="transmembrane region" description="Helical" evidence="2">
    <location>
        <begin position="130"/>
        <end position="147"/>
    </location>
</feature>
<accession>A0ABT1LC38</accession>
<evidence type="ECO:0000313" key="3">
    <source>
        <dbReference type="EMBL" id="MCP8939052.1"/>
    </source>
</evidence>
<feature type="transmembrane region" description="Helical" evidence="2">
    <location>
        <begin position="625"/>
        <end position="647"/>
    </location>
</feature>
<feature type="transmembrane region" description="Helical" evidence="2">
    <location>
        <begin position="854"/>
        <end position="873"/>
    </location>
</feature>
<keyword evidence="2" id="KW-0472">Membrane</keyword>
<keyword evidence="2" id="KW-1133">Transmembrane helix</keyword>
<feature type="transmembrane region" description="Helical" evidence="2">
    <location>
        <begin position="827"/>
        <end position="847"/>
    </location>
</feature>
<sequence length="918" mass="94806">MVVLVLIALAIPILGLVGFFRTLRLSARADMLEARVRDLEWRLAGVAGPAPAVETPETPITSPEAAAAPEDEEEEAPVVPGPPEAETPPAGAPGEPVPPSPETFAPGEAPEPLRPAARAASFEELAGTRWAVWLGGVALGLGGLFLVRYSIEQGWFGPGARIAAGVLFALALLAGGEWMRRREGRDGTLVGIPEAHIPSVLTAAGTLTAFGTVYAAHALYDMIGPATAFVLLGAIGLGTMAAAALHGPALAGFGLLGAYVSPLLVSSAEPRVWPVALYLLVVTASADALARLRGWLWLALAAVGGAAFWALAMTAFDYGEIGARMTYLVAQAALAAATLGVLPYRGVEDRDSMRPDVPALVCLLVFALLAAGLLADLGLGAGRAPFTFAMAGVLFGAALVSAPVAGAAPMAAGVAAAALVFWPVARQAAMEGPLVLPGPVATPPLPDAVFLFIAVATALAAAFAGGVLVRLARGPRLGVFAACFYAAAGVVGPLAILVASWWRISDFDRSLPFGLVAGATAIAFTVAAGWLRPRALEQNALPAWLGFESYAAGALAALALGLTMVLDKGMLTVALALAALGAAWVTTRQPLGLLRYAVGATGVVVIVRLLWNTLLIRVDVGSTPIFNWLLFAYGVPAFAFAASSVLLRRQRDDEVVKLCEGLAIALTSLLVLFEIRHAVTGSVISVRAGHVEVGMEVAAGLLLSLALARLETVRRSVVLRGGGYVLAGLSMLGGLALIGPAVNPLLARSDVVAGGALVNSLLLGYLAPALCAFALAATARERWSPTLVQAATALGGILQFVWTVAEIRRLFQGERIGIRWPTGDAELYTYSAVFLLIGLVLLGWGIVRRSRTARLVSAAYVVLAIVKVFLVDMQGLAGVYRALSFIGLGLVLVAIGLVYQKLIFARAPAADAPPPETA</sequence>
<feature type="transmembrane region" description="Helical" evidence="2">
    <location>
        <begin position="295"/>
        <end position="316"/>
    </location>
</feature>
<dbReference type="PANTHER" id="PTHR38434:SF1">
    <property type="entry name" value="BLL2549 PROTEIN"/>
    <property type="match status" value="1"/>
</dbReference>
<feature type="transmembrane region" description="Helical" evidence="2">
    <location>
        <begin position="751"/>
        <end position="775"/>
    </location>
</feature>
<feature type="transmembrane region" description="Helical" evidence="2">
    <location>
        <begin position="479"/>
        <end position="504"/>
    </location>
</feature>
<dbReference type="EMBL" id="JANCLU010000009">
    <property type="protein sequence ID" value="MCP8939052.1"/>
    <property type="molecule type" value="Genomic_DNA"/>
</dbReference>
<protein>
    <submittedName>
        <fullName evidence="3">DUF2339 domain-containing protein</fullName>
    </submittedName>
</protein>
<feature type="transmembrane region" description="Helical" evidence="2">
    <location>
        <begin position="717"/>
        <end position="739"/>
    </location>
</feature>
<feature type="region of interest" description="Disordered" evidence="1">
    <location>
        <begin position="50"/>
        <end position="112"/>
    </location>
</feature>
<keyword evidence="4" id="KW-1185">Reference proteome</keyword>
<evidence type="ECO:0000256" key="2">
    <source>
        <dbReference type="SAM" id="Phobius"/>
    </source>
</evidence>
<dbReference type="Proteomes" id="UP001205890">
    <property type="component" value="Unassembled WGS sequence"/>
</dbReference>
<feature type="transmembrane region" description="Helical" evidence="2">
    <location>
        <begin position="159"/>
        <end position="176"/>
    </location>
</feature>
<evidence type="ECO:0000256" key="1">
    <source>
        <dbReference type="SAM" id="MobiDB-lite"/>
    </source>
</evidence>
<feature type="transmembrane region" description="Helical" evidence="2">
    <location>
        <begin position="328"/>
        <end position="347"/>
    </location>
</feature>
<dbReference type="InterPro" id="IPR019286">
    <property type="entry name" value="DUF2339_TM"/>
</dbReference>
<feature type="transmembrane region" description="Helical" evidence="2">
    <location>
        <begin position="196"/>
        <end position="216"/>
    </location>
</feature>